<dbReference type="PROSITE" id="PS50297">
    <property type="entry name" value="ANK_REP_REGION"/>
    <property type="match status" value="3"/>
</dbReference>
<feature type="repeat" description="ANK" evidence="4">
    <location>
        <begin position="480"/>
        <end position="512"/>
    </location>
</feature>
<proteinExistence type="inferred from homology"/>
<dbReference type="Pfam" id="PF12796">
    <property type="entry name" value="Ank_2"/>
    <property type="match status" value="2"/>
</dbReference>
<dbReference type="Gene3D" id="1.20.5.190">
    <property type="match status" value="1"/>
</dbReference>
<dbReference type="InterPro" id="IPR003137">
    <property type="entry name" value="PA_domain"/>
</dbReference>
<accession>A0A3R6YAZ7</accession>
<sequence length="1093" mass="117927">MSVLAYIHVTLAGAKRQIPAPVATFGAHAPHTYSGSLVHVVPATAFPSIQNTSALRGRIAVVQRGDCSFAAKAKSIQAAGAIGMILTNSSEELVRMGEAFDREGDGVDIPVLMVGQVLGKSLRDGIHAVLEVKHEPPKSFLQAGVEAVKKTVEHTNEVVQAGVDVVKRSVEGYTKDPEIVHFLAPSSASCPQTPRISSSLDAASTLPIPPLPPVFAFVLYATSADEYHVQFAPLADFGFRQRKKLYFRSRLVTAAPRTAHPTLTNKPEFAGAIALVERGGCTFPEKIERLQQAGAIAVIVANNDVANPTSAFVMSVDQMAVDHIAIPAVMLPYAVAQHVSTHSPENVGIVCLEGAAAGILLANPSTAYSLWSPPPESTLPPLLQAARSGNTSHLQSLLNQPGSSSNSPRLADAYNVSALHHACIGGSVAAVQLLLAAGAHVDALDLGSQTPLHYACMAPSVDCVQELVTAAAHTLAVNEGGSTPLHMACFAGSTECMEVLLTATATTDASGKYVFHGVNGINKSGRTPLHVACRYGHGDCAMYLMAAGADVNVMDHKGWTPMHYVCDRMNLVSSDATSSSTLAAVKAELHVVEQLLRHGANMMDTKASGDDSAPPLILDRIRSNSVRRDVEVLYLRREVAVHRSLAASWPHEWSRMQASLQQVVHMAKTEAAAVTQELRRTVDTQQRMIHHMQCQLTSVLQILQGGPAAISTVRDSTAADVVTDPLVANETKPNTDMERAQEAALARDLGRKCMRAKQYALAKSYFESSLQWYALPGVRRLLEQVVGVLAAPSTGVLPSQLSMAILIQTYRSKLETAGMPSDVVATVEAEIAALESVDPSSTQFSMVKAWLDWLVGLPWHDQLPCGTSLDLFHRVNQVQEDLVAAKRNAAAIVVQRAVRHHMSVRLFQRQWAATIVQAQLRGMQCRRRMHKMREPAVSNQAVDAPLVQPSPASTTTPRERNDDVDFHITVDPTLGKPTARLVRGVQLQQGTIPDKKYILQWLMLPETHEQYVWTRWCSHNGKVACALKGPYDATTDDAQIEFEKIFKLKTHCEWGAPTVACDARSCSSSGIESTAPLWTYRPPTSTFAANQVA</sequence>
<gene>
    <name evidence="7" type="ORF">DYB32_003799</name>
</gene>
<dbReference type="SUPFAM" id="SSF52025">
    <property type="entry name" value="PA domain"/>
    <property type="match status" value="2"/>
</dbReference>
<dbReference type="VEuPathDB" id="FungiDB:H310_00071"/>
<keyword evidence="3 4" id="KW-0040">ANK repeat</keyword>
<evidence type="ECO:0000313" key="7">
    <source>
        <dbReference type="EMBL" id="RHY31262.1"/>
    </source>
</evidence>
<dbReference type="GO" id="GO:0016567">
    <property type="term" value="P:protein ubiquitination"/>
    <property type="evidence" value="ECO:0007669"/>
    <property type="project" value="TreeGrafter"/>
</dbReference>
<dbReference type="Pfam" id="PF02225">
    <property type="entry name" value="PA"/>
    <property type="match status" value="2"/>
</dbReference>
<name>A0A3R6YAZ7_9STRA</name>
<dbReference type="InterPro" id="IPR046450">
    <property type="entry name" value="PA_dom_sf"/>
</dbReference>
<dbReference type="Gene3D" id="3.50.30.30">
    <property type="match status" value="2"/>
</dbReference>
<evidence type="ECO:0000313" key="8">
    <source>
        <dbReference type="Proteomes" id="UP000285060"/>
    </source>
</evidence>
<evidence type="ECO:0000256" key="1">
    <source>
        <dbReference type="ARBA" id="ARBA00005949"/>
    </source>
</evidence>
<dbReference type="Proteomes" id="UP000285060">
    <property type="component" value="Unassembled WGS sequence"/>
</dbReference>
<evidence type="ECO:0000259" key="6">
    <source>
        <dbReference type="Pfam" id="PF02225"/>
    </source>
</evidence>
<evidence type="ECO:0000256" key="5">
    <source>
        <dbReference type="SAM" id="MobiDB-lite"/>
    </source>
</evidence>
<evidence type="ECO:0000256" key="4">
    <source>
        <dbReference type="PROSITE-ProRule" id="PRU00023"/>
    </source>
</evidence>
<feature type="repeat" description="ANK" evidence="4">
    <location>
        <begin position="524"/>
        <end position="556"/>
    </location>
</feature>
<dbReference type="InterPro" id="IPR002110">
    <property type="entry name" value="Ankyrin_rpt"/>
</dbReference>
<feature type="repeat" description="ANK" evidence="4">
    <location>
        <begin position="414"/>
        <end position="446"/>
    </location>
</feature>
<dbReference type="PROSITE" id="PS50096">
    <property type="entry name" value="IQ"/>
    <property type="match status" value="1"/>
</dbReference>
<dbReference type="Gene3D" id="1.20.5.5270">
    <property type="match status" value="1"/>
</dbReference>
<feature type="region of interest" description="Disordered" evidence="5">
    <location>
        <begin position="937"/>
        <end position="960"/>
    </location>
</feature>
<dbReference type="SUPFAM" id="SSF48403">
    <property type="entry name" value="Ankyrin repeat"/>
    <property type="match status" value="1"/>
</dbReference>
<dbReference type="Gene3D" id="1.25.40.20">
    <property type="entry name" value="Ankyrin repeat-containing domain"/>
    <property type="match status" value="2"/>
</dbReference>
<keyword evidence="2" id="KW-0677">Repeat</keyword>
<dbReference type="PANTHER" id="PTHR24136">
    <property type="entry name" value="SOWAH (DROSOPHILA) HOMOLOG"/>
    <property type="match status" value="1"/>
</dbReference>
<feature type="domain" description="PA" evidence="6">
    <location>
        <begin position="35"/>
        <end position="122"/>
    </location>
</feature>
<dbReference type="InterPro" id="IPR051573">
    <property type="entry name" value="Ankyrin-SOCS_box_domain"/>
</dbReference>
<keyword evidence="8" id="KW-1185">Reference proteome</keyword>
<dbReference type="PROSITE" id="PS50088">
    <property type="entry name" value="ANK_REPEAT"/>
    <property type="match status" value="3"/>
</dbReference>
<protein>
    <recommendedName>
        <fullName evidence="6">PA domain-containing protein</fullName>
    </recommendedName>
</protein>
<dbReference type="AlphaFoldDB" id="A0A3R6YAZ7"/>
<dbReference type="PANTHER" id="PTHR24136:SF15">
    <property type="entry name" value="ANK_REP_REGION DOMAIN-CONTAINING PROTEIN"/>
    <property type="match status" value="1"/>
</dbReference>
<reference evidence="7 8" key="1">
    <citation type="submission" date="2018-08" db="EMBL/GenBank/DDBJ databases">
        <title>Aphanomyces genome sequencing and annotation.</title>
        <authorList>
            <person name="Minardi D."/>
            <person name="Oidtmann B."/>
            <person name="Van Der Giezen M."/>
            <person name="Studholme D.J."/>
        </authorList>
    </citation>
    <scope>NUCLEOTIDE SEQUENCE [LARGE SCALE GENOMIC DNA]</scope>
    <source>
        <strain evidence="7 8">NJM0002</strain>
    </source>
</reference>
<evidence type="ECO:0000256" key="2">
    <source>
        <dbReference type="ARBA" id="ARBA00022737"/>
    </source>
</evidence>
<feature type="domain" description="PA" evidence="6">
    <location>
        <begin position="265"/>
        <end position="337"/>
    </location>
</feature>
<evidence type="ECO:0000256" key="3">
    <source>
        <dbReference type="ARBA" id="ARBA00023043"/>
    </source>
</evidence>
<comment type="similarity">
    <text evidence="1">Belongs to the ankyrin SOCS box (ASB) family.</text>
</comment>
<comment type="caution">
    <text evidence="7">The sequence shown here is derived from an EMBL/GenBank/DDBJ whole genome shotgun (WGS) entry which is preliminary data.</text>
</comment>
<dbReference type="SMART" id="SM00248">
    <property type="entry name" value="ANK"/>
    <property type="match status" value="5"/>
</dbReference>
<dbReference type="GO" id="GO:0045732">
    <property type="term" value="P:positive regulation of protein catabolic process"/>
    <property type="evidence" value="ECO:0007669"/>
    <property type="project" value="TreeGrafter"/>
</dbReference>
<organism evidence="7 8">
    <name type="scientific">Aphanomyces invadans</name>
    <dbReference type="NCBI Taxonomy" id="157072"/>
    <lineage>
        <taxon>Eukaryota</taxon>
        <taxon>Sar</taxon>
        <taxon>Stramenopiles</taxon>
        <taxon>Oomycota</taxon>
        <taxon>Saprolegniomycetes</taxon>
        <taxon>Saprolegniales</taxon>
        <taxon>Verrucalvaceae</taxon>
        <taxon>Aphanomyces</taxon>
    </lineage>
</organism>
<dbReference type="EMBL" id="QUSY01000229">
    <property type="protein sequence ID" value="RHY31262.1"/>
    <property type="molecule type" value="Genomic_DNA"/>
</dbReference>
<dbReference type="Pfam" id="PF00023">
    <property type="entry name" value="Ank"/>
    <property type="match status" value="1"/>
</dbReference>
<dbReference type="InterPro" id="IPR036770">
    <property type="entry name" value="Ankyrin_rpt-contain_sf"/>
</dbReference>